<organism evidence="11 12">
    <name type="scientific">Peptoniphilus asaccharolyticus DSM 20463</name>
    <dbReference type="NCBI Taxonomy" id="573058"/>
    <lineage>
        <taxon>Bacteria</taxon>
        <taxon>Bacillati</taxon>
        <taxon>Bacillota</taxon>
        <taxon>Tissierellia</taxon>
        <taxon>Tissierellales</taxon>
        <taxon>Peptoniphilaceae</taxon>
        <taxon>Peptoniphilus</taxon>
    </lineage>
</organism>
<comment type="function">
    <text evidence="5 6">Catalyzes the reduction of 1-pyrroline-5-carboxylate (PCA) to L-proline.</text>
</comment>
<evidence type="ECO:0000256" key="6">
    <source>
        <dbReference type="HAMAP-Rule" id="MF_01925"/>
    </source>
</evidence>
<dbReference type="InterPro" id="IPR028939">
    <property type="entry name" value="P5C_Rdtase_cat_N"/>
</dbReference>
<evidence type="ECO:0000256" key="8">
    <source>
        <dbReference type="PIRSR" id="PIRSR000193-1"/>
    </source>
</evidence>
<dbReference type="PANTHER" id="PTHR11645:SF0">
    <property type="entry name" value="PYRROLINE-5-CARBOXYLATE REDUCTASE 3"/>
    <property type="match status" value="1"/>
</dbReference>
<dbReference type="GO" id="GO:0055129">
    <property type="term" value="P:L-proline biosynthetic process"/>
    <property type="evidence" value="ECO:0007669"/>
    <property type="project" value="UniProtKB-UniRule"/>
</dbReference>
<evidence type="ECO:0000256" key="5">
    <source>
        <dbReference type="ARBA" id="ARBA00058118"/>
    </source>
</evidence>
<keyword evidence="6" id="KW-0028">Amino-acid biosynthesis</keyword>
<dbReference type="PIRSF" id="PIRSF000193">
    <property type="entry name" value="Pyrrol-5-carb_rd"/>
    <property type="match status" value="1"/>
</dbReference>
<comment type="subcellular location">
    <subcellularLocation>
        <location evidence="6">Cytoplasm</location>
    </subcellularLocation>
</comment>
<proteinExistence type="inferred from homology"/>
<dbReference type="UniPathway" id="UPA00098">
    <property type="reaction ID" value="UER00361"/>
</dbReference>
<dbReference type="InterPro" id="IPR000304">
    <property type="entry name" value="Pyrroline-COOH_reductase"/>
</dbReference>
<evidence type="ECO:0000313" key="11">
    <source>
        <dbReference type="EMBL" id="SMB87882.1"/>
    </source>
</evidence>
<dbReference type="RefSeq" id="WP_084230838.1">
    <property type="nucleotide sequence ID" value="NZ_FWWR01000009.1"/>
</dbReference>
<evidence type="ECO:0000259" key="10">
    <source>
        <dbReference type="Pfam" id="PF14748"/>
    </source>
</evidence>
<dbReference type="AlphaFoldDB" id="A0A1W1V3I1"/>
<comment type="pathway">
    <text evidence="6">Amino-acid biosynthesis; L-proline biosynthesis; L-proline from L-glutamate 5-semialdehyde: step 1/1.</text>
</comment>
<dbReference type="GO" id="GO:0005737">
    <property type="term" value="C:cytoplasm"/>
    <property type="evidence" value="ECO:0007669"/>
    <property type="project" value="UniProtKB-SubCell"/>
</dbReference>
<keyword evidence="2 6" id="KW-0641">Proline biosynthesis</keyword>
<dbReference type="EMBL" id="FWWR01000009">
    <property type="protein sequence ID" value="SMB87882.1"/>
    <property type="molecule type" value="Genomic_DNA"/>
</dbReference>
<evidence type="ECO:0000313" key="12">
    <source>
        <dbReference type="Proteomes" id="UP000192368"/>
    </source>
</evidence>
<dbReference type="Proteomes" id="UP000192368">
    <property type="component" value="Unassembled WGS sequence"/>
</dbReference>
<feature type="binding site" evidence="8">
    <location>
        <begin position="61"/>
        <end position="64"/>
    </location>
    <ligand>
        <name>NADP(+)</name>
        <dbReference type="ChEBI" id="CHEBI:58349"/>
    </ligand>
</feature>
<dbReference type="Gene3D" id="1.10.3730.10">
    <property type="entry name" value="ProC C-terminal domain-like"/>
    <property type="match status" value="1"/>
</dbReference>
<keyword evidence="6" id="KW-0963">Cytoplasm</keyword>
<dbReference type="EC" id="1.5.1.2" evidence="6 7"/>
<gene>
    <name evidence="6" type="primary">proC</name>
    <name evidence="11" type="ORF">SAMN00017477_1281</name>
</gene>
<dbReference type="InterPro" id="IPR036291">
    <property type="entry name" value="NAD(P)-bd_dom_sf"/>
</dbReference>
<dbReference type="Gene3D" id="3.40.50.720">
    <property type="entry name" value="NAD(P)-binding Rossmann-like Domain"/>
    <property type="match status" value="1"/>
</dbReference>
<dbReference type="InterPro" id="IPR008927">
    <property type="entry name" value="6-PGluconate_DH-like_C_sf"/>
</dbReference>
<dbReference type="OrthoDB" id="9805754at2"/>
<evidence type="ECO:0000259" key="9">
    <source>
        <dbReference type="Pfam" id="PF03807"/>
    </source>
</evidence>
<keyword evidence="12" id="KW-1185">Reference proteome</keyword>
<dbReference type="HAMAP" id="MF_01925">
    <property type="entry name" value="P5C_reductase"/>
    <property type="match status" value="1"/>
</dbReference>
<dbReference type="InterPro" id="IPR029036">
    <property type="entry name" value="P5CR_dimer"/>
</dbReference>
<evidence type="ECO:0000256" key="2">
    <source>
        <dbReference type="ARBA" id="ARBA00022650"/>
    </source>
</evidence>
<dbReference type="STRING" id="573058.SAMN00017477_1281"/>
<dbReference type="SUPFAM" id="SSF51735">
    <property type="entry name" value="NAD(P)-binding Rossmann-fold domains"/>
    <property type="match status" value="1"/>
</dbReference>
<dbReference type="NCBIfam" id="TIGR00112">
    <property type="entry name" value="proC"/>
    <property type="match status" value="1"/>
</dbReference>
<protein>
    <recommendedName>
        <fullName evidence="6 7">Pyrroline-5-carboxylate reductase</fullName>
        <shortName evidence="6">P5C reductase</shortName>
        <shortName evidence="6">P5CR</shortName>
        <ecNumber evidence="6 7">1.5.1.2</ecNumber>
    </recommendedName>
    <alternativeName>
        <fullName evidence="6">PCA reductase</fullName>
    </alternativeName>
</protein>
<dbReference type="PANTHER" id="PTHR11645">
    <property type="entry name" value="PYRROLINE-5-CARBOXYLATE REDUCTASE"/>
    <property type="match status" value="1"/>
</dbReference>
<feature type="binding site" evidence="8">
    <location>
        <begin position="6"/>
        <end position="11"/>
    </location>
    <ligand>
        <name>NADP(+)</name>
        <dbReference type="ChEBI" id="CHEBI:58349"/>
    </ligand>
</feature>
<accession>A0A1W1V3I1</accession>
<comment type="catalytic activity">
    <reaction evidence="6">
        <text>L-proline + NAD(+) = (S)-1-pyrroline-5-carboxylate + NADH + 2 H(+)</text>
        <dbReference type="Rhea" id="RHEA:14105"/>
        <dbReference type="ChEBI" id="CHEBI:15378"/>
        <dbReference type="ChEBI" id="CHEBI:17388"/>
        <dbReference type="ChEBI" id="CHEBI:57540"/>
        <dbReference type="ChEBI" id="CHEBI:57945"/>
        <dbReference type="ChEBI" id="CHEBI:60039"/>
        <dbReference type="EC" id="1.5.1.2"/>
    </reaction>
</comment>
<dbReference type="Pfam" id="PF14748">
    <property type="entry name" value="P5CR_dimer"/>
    <property type="match status" value="1"/>
</dbReference>
<feature type="domain" description="Pyrroline-5-carboxylate reductase dimerisation" evidence="10">
    <location>
        <begin position="154"/>
        <end position="256"/>
    </location>
</feature>
<comment type="similarity">
    <text evidence="1 6">Belongs to the pyrroline-5-carboxylate reductase family.</text>
</comment>
<reference evidence="12" key="1">
    <citation type="submission" date="2017-04" db="EMBL/GenBank/DDBJ databases">
        <authorList>
            <person name="Varghese N."/>
            <person name="Submissions S."/>
        </authorList>
    </citation>
    <scope>NUCLEOTIDE SEQUENCE [LARGE SCALE GENOMIC DNA]</scope>
    <source>
        <strain evidence="12">DSM 20463</strain>
    </source>
</reference>
<keyword evidence="4 6" id="KW-0560">Oxidoreductase</keyword>
<keyword evidence="3 6" id="KW-0521">NADP</keyword>
<comment type="catalytic activity">
    <reaction evidence="6">
        <text>L-proline + NADP(+) = (S)-1-pyrroline-5-carboxylate + NADPH + 2 H(+)</text>
        <dbReference type="Rhea" id="RHEA:14109"/>
        <dbReference type="ChEBI" id="CHEBI:15378"/>
        <dbReference type="ChEBI" id="CHEBI:17388"/>
        <dbReference type="ChEBI" id="CHEBI:57783"/>
        <dbReference type="ChEBI" id="CHEBI:58349"/>
        <dbReference type="ChEBI" id="CHEBI:60039"/>
        <dbReference type="EC" id="1.5.1.2"/>
    </reaction>
</comment>
<dbReference type="Pfam" id="PF03807">
    <property type="entry name" value="F420_oxidored"/>
    <property type="match status" value="1"/>
</dbReference>
<dbReference type="FunFam" id="1.10.3730.10:FF:000001">
    <property type="entry name" value="Pyrroline-5-carboxylate reductase"/>
    <property type="match status" value="1"/>
</dbReference>
<evidence type="ECO:0000256" key="1">
    <source>
        <dbReference type="ARBA" id="ARBA00005525"/>
    </source>
</evidence>
<evidence type="ECO:0000256" key="7">
    <source>
        <dbReference type="NCBIfam" id="TIGR00112"/>
    </source>
</evidence>
<feature type="binding site" evidence="8">
    <location>
        <position position="30"/>
    </location>
    <ligand>
        <name>NADP(+)</name>
        <dbReference type="ChEBI" id="CHEBI:58349"/>
    </ligand>
</feature>
<evidence type="ECO:0000256" key="4">
    <source>
        <dbReference type="ARBA" id="ARBA00023002"/>
    </source>
</evidence>
<sequence>MKIGIIGVGNMGGAIAHALIERGFELYLSSKSSSLEEYRGENVHIVSAKELTQKSDYIILAVKPHIYPLVVEEIREDLREETIVISIAAGQTIESLTNLLGDRKFILSMPNTPAMVGEGMSAICPSEKVTEEDLSDVKEIFSFFGRVSVLDSNLFHGFSAACGSLPAYVYMFIESVADAAVLTGLKREDAYNFVAQTVLGSAKMVLETKKHPGELKDMVTSPRGTTIEGVRVLEERGFRGTIIDAILAAENKSKAMRKE</sequence>
<evidence type="ECO:0000256" key="3">
    <source>
        <dbReference type="ARBA" id="ARBA00022857"/>
    </source>
</evidence>
<dbReference type="GO" id="GO:0004735">
    <property type="term" value="F:pyrroline-5-carboxylate reductase activity"/>
    <property type="evidence" value="ECO:0007669"/>
    <property type="project" value="UniProtKB-UniRule"/>
</dbReference>
<feature type="domain" description="Pyrroline-5-carboxylate reductase catalytic N-terminal" evidence="9">
    <location>
        <begin position="2"/>
        <end position="90"/>
    </location>
</feature>
<dbReference type="SUPFAM" id="SSF48179">
    <property type="entry name" value="6-phosphogluconate dehydrogenase C-terminal domain-like"/>
    <property type="match status" value="1"/>
</dbReference>
<name>A0A1W1V3I1_PEPAS</name>